<protein>
    <submittedName>
        <fullName evidence="4">1-acyl-sn-glycerol-3-phosphate acyltransferase</fullName>
    </submittedName>
</protein>
<dbReference type="SMART" id="SM00563">
    <property type="entry name" value="PlsC"/>
    <property type="match status" value="1"/>
</dbReference>
<sequence length="251" mass="27591">MARELVYDALNIVGRSMLKLQGVRLRINGQDNIPAVGGAVLAVNHTAYLDFIEIGLVGRNRGRNVRYMMKAELQNNRFVAFLMKHCKAIPVDRAAGAEAYEHAVTALRDGELVVVYPEATISRSFELKDFKSGAARMALEADKPIVPIAIWGAHRIWTKGFPKKLGRHNFPIHIEIGEPIAPREEIDALTGELRAAMKDLLDKAQAGYPAPAGEPWVPARLGGGAPDLDAAAELEEAELAERRAKAERRDK</sequence>
<dbReference type="InterPro" id="IPR002123">
    <property type="entry name" value="Plipid/glycerol_acylTrfase"/>
</dbReference>
<dbReference type="CDD" id="cd07989">
    <property type="entry name" value="LPLAT_AGPAT-like"/>
    <property type="match status" value="1"/>
</dbReference>
<dbReference type="SUPFAM" id="SSF69593">
    <property type="entry name" value="Glycerol-3-phosphate (1)-acyltransferase"/>
    <property type="match status" value="1"/>
</dbReference>
<proteinExistence type="predicted"/>
<dbReference type="GO" id="GO:0003841">
    <property type="term" value="F:1-acylglycerol-3-phosphate O-acyltransferase activity"/>
    <property type="evidence" value="ECO:0007669"/>
    <property type="project" value="TreeGrafter"/>
</dbReference>
<accession>A0A934NRH2</accession>
<organism evidence="4 5">
    <name type="scientific">Antrihabitans stalagmiti</name>
    <dbReference type="NCBI Taxonomy" id="2799499"/>
    <lineage>
        <taxon>Bacteria</taxon>
        <taxon>Bacillati</taxon>
        <taxon>Actinomycetota</taxon>
        <taxon>Actinomycetes</taxon>
        <taxon>Mycobacteriales</taxon>
        <taxon>Nocardiaceae</taxon>
        <taxon>Antrihabitans</taxon>
    </lineage>
</organism>
<dbReference type="EMBL" id="JAEMNV010000004">
    <property type="protein sequence ID" value="MBJ8339890.1"/>
    <property type="molecule type" value="Genomic_DNA"/>
</dbReference>
<evidence type="ECO:0000259" key="3">
    <source>
        <dbReference type="SMART" id="SM00563"/>
    </source>
</evidence>
<dbReference type="Pfam" id="PF01553">
    <property type="entry name" value="Acyltransferase"/>
    <property type="match status" value="1"/>
</dbReference>
<evidence type="ECO:0000256" key="2">
    <source>
        <dbReference type="ARBA" id="ARBA00023315"/>
    </source>
</evidence>
<evidence type="ECO:0000313" key="4">
    <source>
        <dbReference type="EMBL" id="MBJ8339890.1"/>
    </source>
</evidence>
<feature type="domain" description="Phospholipid/glycerol acyltransferase" evidence="3">
    <location>
        <begin position="39"/>
        <end position="153"/>
    </location>
</feature>
<dbReference type="Proteomes" id="UP000655868">
    <property type="component" value="Unassembled WGS sequence"/>
</dbReference>
<dbReference type="PANTHER" id="PTHR10434">
    <property type="entry name" value="1-ACYL-SN-GLYCEROL-3-PHOSPHATE ACYLTRANSFERASE"/>
    <property type="match status" value="1"/>
</dbReference>
<keyword evidence="1" id="KW-0808">Transferase</keyword>
<evidence type="ECO:0000256" key="1">
    <source>
        <dbReference type="ARBA" id="ARBA00022679"/>
    </source>
</evidence>
<evidence type="ECO:0000313" key="5">
    <source>
        <dbReference type="Proteomes" id="UP000655868"/>
    </source>
</evidence>
<keyword evidence="5" id="KW-1185">Reference proteome</keyword>
<keyword evidence="2 4" id="KW-0012">Acyltransferase</keyword>
<dbReference type="RefSeq" id="WP_199704671.1">
    <property type="nucleotide sequence ID" value="NZ_JAEMNV010000004.1"/>
</dbReference>
<dbReference type="PANTHER" id="PTHR10434:SF55">
    <property type="entry name" value="POSSIBLE ACYLTRANSFERASE"/>
    <property type="match status" value="1"/>
</dbReference>
<comment type="caution">
    <text evidence="4">The sequence shown here is derived from an EMBL/GenBank/DDBJ whole genome shotgun (WGS) entry which is preliminary data.</text>
</comment>
<dbReference type="AlphaFoldDB" id="A0A934NRH2"/>
<gene>
    <name evidence="4" type="ORF">JGU71_13420</name>
</gene>
<reference evidence="4" key="1">
    <citation type="submission" date="2020-12" db="EMBL/GenBank/DDBJ databases">
        <title>Antrihabitans popcorni sp. nov. and Antrihabitans auranticaus sp. nov., isolated from a larva cave.</title>
        <authorList>
            <person name="Lee S.D."/>
            <person name="Kim I.S."/>
        </authorList>
    </citation>
    <scope>NUCLEOTIDE SEQUENCE</scope>
    <source>
        <strain evidence="4">YC3-6</strain>
    </source>
</reference>
<dbReference type="GO" id="GO:0006654">
    <property type="term" value="P:phosphatidic acid biosynthetic process"/>
    <property type="evidence" value="ECO:0007669"/>
    <property type="project" value="TreeGrafter"/>
</dbReference>
<name>A0A934NRH2_9NOCA</name>
<dbReference type="GO" id="GO:0005886">
    <property type="term" value="C:plasma membrane"/>
    <property type="evidence" value="ECO:0007669"/>
    <property type="project" value="TreeGrafter"/>
</dbReference>